<dbReference type="InterPro" id="IPR052362">
    <property type="entry name" value="HTH-GbsR_regulator"/>
</dbReference>
<dbReference type="Proteomes" id="UP000245992">
    <property type="component" value="Unassembled WGS sequence"/>
</dbReference>
<dbReference type="InterPro" id="IPR036388">
    <property type="entry name" value="WH-like_DNA-bd_sf"/>
</dbReference>
<comment type="caution">
    <text evidence="6">The sequence shown here is derived from an EMBL/GenBank/DDBJ whole genome shotgun (WGS) entry which is preliminary data.</text>
</comment>
<feature type="compositionally biased region" description="Basic and acidic residues" evidence="4">
    <location>
        <begin position="1"/>
        <end position="11"/>
    </location>
</feature>
<keyword evidence="7" id="KW-1185">Reference proteome</keyword>
<evidence type="ECO:0000256" key="4">
    <source>
        <dbReference type="SAM" id="MobiDB-lite"/>
    </source>
</evidence>
<dbReference type="SUPFAM" id="SSF46785">
    <property type="entry name" value="Winged helix' DNA-binding domain"/>
    <property type="match status" value="1"/>
</dbReference>
<reference evidence="6 7" key="1">
    <citation type="submission" date="2013-12" db="EMBL/GenBank/DDBJ databases">
        <title>Annotated genome of Streptomyces scopuliridis.</title>
        <authorList>
            <person name="Olson J.B."/>
        </authorList>
    </citation>
    <scope>NUCLEOTIDE SEQUENCE [LARGE SCALE GENOMIC DNA]</scope>
    <source>
        <strain evidence="6 7">RB72</strain>
    </source>
</reference>
<sequence>MTSEDQRRDANGNKSADGSADGARRDEEAVSRFVERFAADMTEAGMQRTASRVFAALLSSDDASMTSAELSEQLRISPAAVSGAVRYLTQVSMVGRERDPGSRRDRYRLHHQLWYNTFAQRDSILTRWENTLRDGAETLGRDTPAGARVAETVEFFEFLQQELLALMDRWKDHQETRRAAEAGGGG</sequence>
<dbReference type="GO" id="GO:0003677">
    <property type="term" value="F:DNA binding"/>
    <property type="evidence" value="ECO:0007669"/>
    <property type="project" value="UniProtKB-KW"/>
</dbReference>
<dbReference type="OrthoDB" id="67158at2"/>
<keyword evidence="3" id="KW-0804">Transcription</keyword>
<feature type="region of interest" description="Disordered" evidence="4">
    <location>
        <begin position="1"/>
        <end position="27"/>
    </location>
</feature>
<dbReference type="Pfam" id="PF12802">
    <property type="entry name" value="MarR_2"/>
    <property type="match status" value="1"/>
</dbReference>
<dbReference type="PANTHER" id="PTHR38465:SF2">
    <property type="entry name" value="HTH-TYPE TRANSCRIPTIONAL REGULATOR MMPR5"/>
    <property type="match status" value="1"/>
</dbReference>
<dbReference type="RefSeq" id="WP_051746099.1">
    <property type="nucleotide sequence ID" value="NZ_AZSP01000260.1"/>
</dbReference>
<evidence type="ECO:0000256" key="1">
    <source>
        <dbReference type="ARBA" id="ARBA00023015"/>
    </source>
</evidence>
<dbReference type="Gene3D" id="1.10.10.10">
    <property type="entry name" value="Winged helix-like DNA-binding domain superfamily/Winged helix DNA-binding domain"/>
    <property type="match status" value="1"/>
</dbReference>
<dbReference type="AlphaFoldDB" id="A0A2T7SZ94"/>
<evidence type="ECO:0000259" key="5">
    <source>
        <dbReference type="Pfam" id="PF12802"/>
    </source>
</evidence>
<evidence type="ECO:0000313" key="6">
    <source>
        <dbReference type="EMBL" id="PVE08212.1"/>
    </source>
</evidence>
<evidence type="ECO:0000256" key="3">
    <source>
        <dbReference type="ARBA" id="ARBA00023163"/>
    </source>
</evidence>
<organism evidence="6 7">
    <name type="scientific">Streptomyces scopuliridis RB72</name>
    <dbReference type="NCBI Taxonomy" id="1440053"/>
    <lineage>
        <taxon>Bacteria</taxon>
        <taxon>Bacillati</taxon>
        <taxon>Actinomycetota</taxon>
        <taxon>Actinomycetes</taxon>
        <taxon>Kitasatosporales</taxon>
        <taxon>Streptomycetaceae</taxon>
        <taxon>Streptomyces</taxon>
    </lineage>
</organism>
<dbReference type="PANTHER" id="PTHR38465">
    <property type="entry name" value="HTH-TYPE TRANSCRIPTIONAL REGULATOR MJ1563-RELATED"/>
    <property type="match status" value="1"/>
</dbReference>
<name>A0A2T7SZ94_9ACTN</name>
<accession>A0A2T7SZ94</accession>
<evidence type="ECO:0000313" key="7">
    <source>
        <dbReference type="Proteomes" id="UP000245992"/>
    </source>
</evidence>
<gene>
    <name evidence="6" type="ORF">Y717_18540</name>
</gene>
<dbReference type="GO" id="GO:0003700">
    <property type="term" value="F:DNA-binding transcription factor activity"/>
    <property type="evidence" value="ECO:0007669"/>
    <property type="project" value="InterPro"/>
</dbReference>
<proteinExistence type="predicted"/>
<dbReference type="EMBL" id="AZSP01000260">
    <property type="protein sequence ID" value="PVE08212.1"/>
    <property type="molecule type" value="Genomic_DNA"/>
</dbReference>
<keyword evidence="2" id="KW-0238">DNA-binding</keyword>
<feature type="domain" description="HTH marR-type" evidence="5">
    <location>
        <begin position="45"/>
        <end position="104"/>
    </location>
</feature>
<dbReference type="InterPro" id="IPR036390">
    <property type="entry name" value="WH_DNA-bd_sf"/>
</dbReference>
<dbReference type="InterPro" id="IPR000835">
    <property type="entry name" value="HTH_MarR-typ"/>
</dbReference>
<protein>
    <recommendedName>
        <fullName evidence="5">HTH marR-type domain-containing protein</fullName>
    </recommendedName>
</protein>
<dbReference type="STRING" id="1440053.GCA_000718095_04188"/>
<keyword evidence="1" id="KW-0805">Transcription regulation</keyword>
<evidence type="ECO:0000256" key="2">
    <source>
        <dbReference type="ARBA" id="ARBA00023125"/>
    </source>
</evidence>